<dbReference type="Proteomes" id="UP001620626">
    <property type="component" value="Unassembled WGS sequence"/>
</dbReference>
<organism evidence="4 6">
    <name type="scientific">Heterodera trifolii</name>
    <dbReference type="NCBI Taxonomy" id="157864"/>
    <lineage>
        <taxon>Eukaryota</taxon>
        <taxon>Metazoa</taxon>
        <taxon>Ecdysozoa</taxon>
        <taxon>Nematoda</taxon>
        <taxon>Chromadorea</taxon>
        <taxon>Rhabditida</taxon>
        <taxon>Tylenchina</taxon>
        <taxon>Tylenchomorpha</taxon>
        <taxon>Tylenchoidea</taxon>
        <taxon>Heteroderidae</taxon>
        <taxon>Heteroderinae</taxon>
        <taxon>Heterodera</taxon>
    </lineage>
</organism>
<keyword evidence="1" id="KW-0175">Coiled coil</keyword>
<feature type="transmembrane region" description="Helical" evidence="3">
    <location>
        <begin position="21"/>
        <end position="44"/>
    </location>
</feature>
<keyword evidence="3" id="KW-0472">Membrane</keyword>
<feature type="compositionally biased region" description="Basic and acidic residues" evidence="2">
    <location>
        <begin position="270"/>
        <end position="280"/>
    </location>
</feature>
<evidence type="ECO:0000256" key="3">
    <source>
        <dbReference type="SAM" id="Phobius"/>
    </source>
</evidence>
<reference evidence="4 6" key="1">
    <citation type="submission" date="2024-10" db="EMBL/GenBank/DDBJ databases">
        <authorList>
            <person name="Kim D."/>
        </authorList>
    </citation>
    <scope>NUCLEOTIDE SEQUENCE [LARGE SCALE GENOMIC DNA]</scope>
    <source>
        <strain evidence="4">BH-2024</strain>
    </source>
</reference>
<protein>
    <submittedName>
        <fullName evidence="4">Uncharacterized protein</fullName>
    </submittedName>
</protein>
<keyword evidence="3" id="KW-1133">Transmembrane helix</keyword>
<name>A0ABD2HV70_9BILA</name>
<evidence type="ECO:0000256" key="2">
    <source>
        <dbReference type="SAM" id="MobiDB-lite"/>
    </source>
</evidence>
<feature type="compositionally biased region" description="Basic and acidic residues" evidence="2">
    <location>
        <begin position="318"/>
        <end position="333"/>
    </location>
</feature>
<sequence>MSETSNYRRLGRNGSTLFQRARSVSTFVLLVVVVVCVFFAYQYISNSTELSTFRAEFEQSNALNARLKNELLELNVKLEKERLAEQQCREGREETNKRLEACKVQNEIDQKLSASHLDANKILCERNVSELNEQMDSAKSQMLEQKRKFAGQVANLTQTVERLRTELALLRHLNTGINDIGTATLTNNTNAQRLEEQTKSGGNNGNGTKSGNDEILSQPKWLHQSVLNDAHEHLDESEMRQQKKHQQKEFDNNDENEQPQRHLMGAGGRMRFEEMAEKAAKGANGRGELLQAAAAAQQKGQEDKAQDSIEQEGEDEEKALPYKADGEAEKEGH</sequence>
<feature type="compositionally biased region" description="Low complexity" evidence="2">
    <location>
        <begin position="287"/>
        <end position="299"/>
    </location>
</feature>
<proteinExistence type="predicted"/>
<feature type="coiled-coil region" evidence="1">
    <location>
        <begin position="121"/>
        <end position="173"/>
    </location>
</feature>
<keyword evidence="3" id="KW-0812">Transmembrane</keyword>
<dbReference type="AlphaFoldDB" id="A0ABD2HV70"/>
<comment type="caution">
    <text evidence="4">The sequence shown here is derived from an EMBL/GenBank/DDBJ whole genome shotgun (WGS) entry which is preliminary data.</text>
</comment>
<feature type="compositionally biased region" description="Basic and acidic residues" evidence="2">
    <location>
        <begin position="234"/>
        <end position="251"/>
    </location>
</feature>
<gene>
    <name evidence="5" type="ORF">niasHT_025952</name>
    <name evidence="4" type="ORF">niasHT_038835</name>
</gene>
<evidence type="ECO:0000256" key="1">
    <source>
        <dbReference type="SAM" id="Coils"/>
    </source>
</evidence>
<evidence type="ECO:0000313" key="4">
    <source>
        <dbReference type="EMBL" id="KAL3071767.1"/>
    </source>
</evidence>
<feature type="coiled-coil region" evidence="1">
    <location>
        <begin position="50"/>
        <end position="89"/>
    </location>
</feature>
<evidence type="ECO:0000313" key="5">
    <source>
        <dbReference type="EMBL" id="KAL3104449.1"/>
    </source>
</evidence>
<evidence type="ECO:0000313" key="6">
    <source>
        <dbReference type="Proteomes" id="UP001620626"/>
    </source>
</evidence>
<accession>A0ABD2HV70</accession>
<dbReference type="EMBL" id="JBICBT010000711">
    <property type="protein sequence ID" value="KAL3104449.1"/>
    <property type="molecule type" value="Genomic_DNA"/>
</dbReference>
<feature type="region of interest" description="Disordered" evidence="2">
    <location>
        <begin position="234"/>
        <end position="333"/>
    </location>
</feature>
<dbReference type="EMBL" id="JBICBT010001356">
    <property type="protein sequence ID" value="KAL3071767.1"/>
    <property type="molecule type" value="Genomic_DNA"/>
</dbReference>
<keyword evidence="6" id="KW-1185">Reference proteome</keyword>